<gene>
    <name evidence="3" type="ORF">FKV23_15930</name>
</gene>
<evidence type="ECO:0000256" key="1">
    <source>
        <dbReference type="SAM" id="SignalP"/>
    </source>
</evidence>
<dbReference type="InterPro" id="IPR011050">
    <property type="entry name" value="Pectin_lyase_fold/virulence"/>
</dbReference>
<dbReference type="Gene3D" id="2.160.20.10">
    <property type="entry name" value="Single-stranded right-handed beta-helix, Pectin lyase-like"/>
    <property type="match status" value="1"/>
</dbReference>
<evidence type="ECO:0000313" key="3">
    <source>
        <dbReference type="EMBL" id="QDH71415.1"/>
    </source>
</evidence>
<feature type="chain" id="PRO_5021747928" description="Periplasmic copper-binding protein NosD beta helix domain-containing protein" evidence="1">
    <location>
        <begin position="25"/>
        <end position="289"/>
    </location>
</feature>
<keyword evidence="1" id="KW-0732">Signal</keyword>
<protein>
    <recommendedName>
        <fullName evidence="2">Periplasmic copper-binding protein NosD beta helix domain-containing protein</fullName>
    </recommendedName>
</protein>
<feature type="domain" description="Periplasmic copper-binding protein NosD beta helix" evidence="2">
    <location>
        <begin position="92"/>
        <end position="215"/>
    </location>
</feature>
<dbReference type="Proteomes" id="UP000317199">
    <property type="component" value="Chromosome"/>
</dbReference>
<accession>A0A514BVT0</accession>
<dbReference type="InterPro" id="IPR007742">
    <property type="entry name" value="NosD_dom"/>
</dbReference>
<dbReference type="Pfam" id="PF05048">
    <property type="entry name" value="NosD"/>
    <property type="match status" value="1"/>
</dbReference>
<evidence type="ECO:0000313" key="4">
    <source>
        <dbReference type="Proteomes" id="UP000317199"/>
    </source>
</evidence>
<feature type="signal peptide" evidence="1">
    <location>
        <begin position="1"/>
        <end position="24"/>
    </location>
</feature>
<evidence type="ECO:0000259" key="2">
    <source>
        <dbReference type="Pfam" id="PF05048"/>
    </source>
</evidence>
<keyword evidence="4" id="KW-1185">Reference proteome</keyword>
<dbReference type="InterPro" id="IPR006626">
    <property type="entry name" value="PbH1"/>
</dbReference>
<dbReference type="SUPFAM" id="SSF51126">
    <property type="entry name" value="Pectin lyase-like"/>
    <property type="match status" value="1"/>
</dbReference>
<dbReference type="SMART" id="SM00710">
    <property type="entry name" value="PbH1"/>
    <property type="match status" value="5"/>
</dbReference>
<dbReference type="EMBL" id="CP041242">
    <property type="protein sequence ID" value="QDH71415.1"/>
    <property type="molecule type" value="Genomic_DNA"/>
</dbReference>
<dbReference type="KEGG" id="lyj:FKV23_15930"/>
<name>A0A514BVT0_9GAMM</name>
<dbReference type="AlphaFoldDB" id="A0A514BVT0"/>
<proteinExistence type="predicted"/>
<reference evidence="3 4" key="1">
    <citation type="submission" date="2019-06" db="EMBL/GenBank/DDBJ databases">
        <title>Lysobacter alkalisoli sp. nov. isolated from saline-alkali soil.</title>
        <authorList>
            <person name="Sun J.-Q."/>
            <person name="Xu L."/>
        </authorList>
    </citation>
    <scope>NUCLEOTIDE SEQUENCE [LARGE SCALE GENOMIC DNA]</scope>
    <source>
        <strain evidence="3 4">SJ-36</strain>
    </source>
</reference>
<dbReference type="RefSeq" id="WP_141624747.1">
    <property type="nucleotide sequence ID" value="NZ_CP041242.1"/>
</dbReference>
<sequence length="289" mass="29740">MHSMAPSLALVLLSACAAWSSALASEDYDNCTGFIDSLPATISTQGTWCLRKDLSTGMISGSAIEIAANNVTLDCNHFKLGGLGAGTGTGAVGINAVDRKNVTVRHCSIRGFWFGMSTWGGDGHLVERNTFDSNRLYSVRVNSPQSTIRANLIVNTGGSTAGVGDAQAIRTDNGTDIIDNTISGVAPGTTDASAYGIFVAAVSSNLPATVARNRIRGLTPNGTGVAHGIHIFNSNHTVVRDNDVQGNAAPGSVGVHCGSDRGTARDNNISGFATGVVNCLFAGNIVNSN</sequence>
<dbReference type="InterPro" id="IPR012334">
    <property type="entry name" value="Pectin_lyas_fold"/>
</dbReference>
<dbReference type="OrthoDB" id="6029529at2"/>
<organism evidence="3 4">
    <name type="scientific">Marilutibacter alkalisoli</name>
    <dbReference type="NCBI Taxonomy" id="2591633"/>
    <lineage>
        <taxon>Bacteria</taxon>
        <taxon>Pseudomonadati</taxon>
        <taxon>Pseudomonadota</taxon>
        <taxon>Gammaproteobacteria</taxon>
        <taxon>Lysobacterales</taxon>
        <taxon>Lysobacteraceae</taxon>
        <taxon>Marilutibacter</taxon>
    </lineage>
</organism>